<evidence type="ECO:0000259" key="4">
    <source>
        <dbReference type="PROSITE" id="PS50006"/>
    </source>
</evidence>
<evidence type="ECO:0000256" key="1">
    <source>
        <dbReference type="ARBA" id="ARBA00022553"/>
    </source>
</evidence>
<dbReference type="SMART" id="SM00240">
    <property type="entry name" value="FHA"/>
    <property type="match status" value="1"/>
</dbReference>
<dbReference type="Proteomes" id="UP001595900">
    <property type="component" value="Unassembled WGS sequence"/>
</dbReference>
<evidence type="ECO:0000313" key="5">
    <source>
        <dbReference type="EMBL" id="MFC4244002.1"/>
    </source>
</evidence>
<feature type="region of interest" description="Disordered" evidence="2">
    <location>
        <begin position="45"/>
        <end position="114"/>
    </location>
</feature>
<keyword evidence="3" id="KW-1133">Transmembrane helix</keyword>
<dbReference type="EMBL" id="JBHSCN010000005">
    <property type="protein sequence ID" value="MFC4244002.1"/>
    <property type="molecule type" value="Genomic_DNA"/>
</dbReference>
<evidence type="ECO:0000256" key="2">
    <source>
        <dbReference type="SAM" id="MobiDB-lite"/>
    </source>
</evidence>
<reference evidence="6" key="1">
    <citation type="journal article" date="2019" name="Int. J. Syst. Evol. Microbiol.">
        <title>The Global Catalogue of Microorganisms (GCM) 10K type strain sequencing project: providing services to taxonomists for standard genome sequencing and annotation.</title>
        <authorList>
            <consortium name="The Broad Institute Genomics Platform"/>
            <consortium name="The Broad Institute Genome Sequencing Center for Infectious Disease"/>
            <person name="Wu L."/>
            <person name="Ma J."/>
        </authorList>
    </citation>
    <scope>NUCLEOTIDE SEQUENCE [LARGE SCALE GENOMIC DNA]</scope>
    <source>
        <strain evidence="6">CGMCC 1.10363</strain>
    </source>
</reference>
<keyword evidence="6" id="KW-1185">Reference proteome</keyword>
<dbReference type="InterPro" id="IPR008984">
    <property type="entry name" value="SMAD_FHA_dom_sf"/>
</dbReference>
<dbReference type="SUPFAM" id="SSF49879">
    <property type="entry name" value="SMAD/FHA domain"/>
    <property type="match status" value="1"/>
</dbReference>
<feature type="transmembrane region" description="Helical" evidence="3">
    <location>
        <begin position="6"/>
        <end position="30"/>
    </location>
</feature>
<name>A0ABV8Q994_9MICO</name>
<gene>
    <name evidence="5" type="ORF">ACFOYW_11505</name>
</gene>
<evidence type="ECO:0000313" key="6">
    <source>
        <dbReference type="Proteomes" id="UP001595900"/>
    </source>
</evidence>
<feature type="compositionally biased region" description="Pro residues" evidence="2">
    <location>
        <begin position="89"/>
        <end position="100"/>
    </location>
</feature>
<dbReference type="InterPro" id="IPR032030">
    <property type="entry name" value="YscD_cytoplasmic_dom"/>
</dbReference>
<dbReference type="RefSeq" id="WP_390229072.1">
    <property type="nucleotide sequence ID" value="NZ_JBHSCN010000005.1"/>
</dbReference>
<dbReference type="Gene3D" id="2.60.200.20">
    <property type="match status" value="1"/>
</dbReference>
<keyword evidence="3" id="KW-0812">Transmembrane</keyword>
<keyword evidence="3" id="KW-0472">Membrane</keyword>
<feature type="domain" description="FHA" evidence="4">
    <location>
        <begin position="162"/>
        <end position="211"/>
    </location>
</feature>
<sequence>MNPSSLTLLLLRIAFLIVLWVFVFVIVYALRGDLFGTRAKRLPNESANAQTPGQSHPRTPPTPTPAAASPAAPPGTSPTDLFASVSAPPKQPAPPAPLEPEPLGSGSENPLAGLAIDRTGSVPVVPSAQGKRVHATVYNASKLVITGGPRTGVEYDLTPEPLTIGRSSESGLVIRDDYTSTHHARLMLWNNEWMLQDLDSTNGTFLDGERVHAPTQVPLDTPIKVGMTIFELRR</sequence>
<proteinExistence type="predicted"/>
<keyword evidence="1" id="KW-0597">Phosphoprotein</keyword>
<protein>
    <submittedName>
        <fullName evidence="5">FHA domain-containing protein</fullName>
    </submittedName>
</protein>
<dbReference type="Pfam" id="PF16697">
    <property type="entry name" value="Yop-YscD_cpl"/>
    <property type="match status" value="1"/>
</dbReference>
<dbReference type="InterPro" id="IPR000253">
    <property type="entry name" value="FHA_dom"/>
</dbReference>
<comment type="caution">
    <text evidence="5">The sequence shown here is derived from an EMBL/GenBank/DDBJ whole genome shotgun (WGS) entry which is preliminary data.</text>
</comment>
<feature type="compositionally biased region" description="Polar residues" evidence="2">
    <location>
        <begin position="45"/>
        <end position="57"/>
    </location>
</feature>
<evidence type="ECO:0000256" key="3">
    <source>
        <dbReference type="SAM" id="Phobius"/>
    </source>
</evidence>
<organism evidence="5 6">
    <name type="scientific">Gryllotalpicola reticulitermitis</name>
    <dbReference type="NCBI Taxonomy" id="1184153"/>
    <lineage>
        <taxon>Bacteria</taxon>
        <taxon>Bacillati</taxon>
        <taxon>Actinomycetota</taxon>
        <taxon>Actinomycetes</taxon>
        <taxon>Micrococcales</taxon>
        <taxon>Microbacteriaceae</taxon>
        <taxon>Gryllotalpicola</taxon>
    </lineage>
</organism>
<accession>A0ABV8Q994</accession>
<dbReference type="PROSITE" id="PS50006">
    <property type="entry name" value="FHA_DOMAIN"/>
    <property type="match status" value="1"/>
</dbReference>